<keyword evidence="3" id="KW-1185">Reference proteome</keyword>
<evidence type="ECO:0000256" key="1">
    <source>
        <dbReference type="SAM" id="MobiDB-lite"/>
    </source>
</evidence>
<feature type="region of interest" description="Disordered" evidence="1">
    <location>
        <begin position="1"/>
        <end position="55"/>
    </location>
</feature>
<proteinExistence type="predicted"/>
<accession>A0A518J015</accession>
<organism evidence="2 3">
    <name type="scientific">Rosistilla oblonga</name>
    <dbReference type="NCBI Taxonomy" id="2527990"/>
    <lineage>
        <taxon>Bacteria</taxon>
        <taxon>Pseudomonadati</taxon>
        <taxon>Planctomycetota</taxon>
        <taxon>Planctomycetia</taxon>
        <taxon>Pirellulales</taxon>
        <taxon>Pirellulaceae</taxon>
        <taxon>Rosistilla</taxon>
    </lineage>
</organism>
<feature type="region of interest" description="Disordered" evidence="1">
    <location>
        <begin position="92"/>
        <end position="116"/>
    </location>
</feature>
<feature type="compositionally biased region" description="Basic and acidic residues" evidence="1">
    <location>
        <begin position="31"/>
        <end position="40"/>
    </location>
</feature>
<dbReference type="EMBL" id="CP036318">
    <property type="protein sequence ID" value="QDV58679.1"/>
    <property type="molecule type" value="Genomic_DNA"/>
</dbReference>
<evidence type="ECO:0000313" key="3">
    <source>
        <dbReference type="Proteomes" id="UP000316770"/>
    </source>
</evidence>
<protein>
    <submittedName>
        <fullName evidence="2">Uncharacterized protein</fullName>
    </submittedName>
</protein>
<dbReference type="AlphaFoldDB" id="A0A518J015"/>
<gene>
    <name evidence="2" type="ORF">Mal33_47030</name>
</gene>
<sequence>MMMLRQPTDQNADVERSTDESASLPRAVSLKADRDVEPAERQFPAELQAGNLEQSPLREAPRAVAAAPQQVPSVPLSQVHDVFFDPGDVFIGRSARSANPTRRTHPPRIQANPFAQ</sequence>
<name>A0A518J015_9BACT</name>
<reference evidence="2 3" key="1">
    <citation type="submission" date="2019-02" db="EMBL/GenBank/DDBJ databases">
        <title>Deep-cultivation of Planctomycetes and their phenomic and genomic characterization uncovers novel biology.</title>
        <authorList>
            <person name="Wiegand S."/>
            <person name="Jogler M."/>
            <person name="Boedeker C."/>
            <person name="Pinto D."/>
            <person name="Vollmers J."/>
            <person name="Rivas-Marin E."/>
            <person name="Kohn T."/>
            <person name="Peeters S.H."/>
            <person name="Heuer A."/>
            <person name="Rast P."/>
            <person name="Oberbeckmann S."/>
            <person name="Bunk B."/>
            <person name="Jeske O."/>
            <person name="Meyerdierks A."/>
            <person name="Storesund J.E."/>
            <person name="Kallscheuer N."/>
            <person name="Luecker S."/>
            <person name="Lage O.M."/>
            <person name="Pohl T."/>
            <person name="Merkel B.J."/>
            <person name="Hornburger P."/>
            <person name="Mueller R.-W."/>
            <person name="Bruemmer F."/>
            <person name="Labrenz M."/>
            <person name="Spormann A.M."/>
            <person name="Op den Camp H."/>
            <person name="Overmann J."/>
            <person name="Amann R."/>
            <person name="Jetten M.S.M."/>
            <person name="Mascher T."/>
            <person name="Medema M.H."/>
            <person name="Devos D.P."/>
            <person name="Kaster A.-K."/>
            <person name="Ovreas L."/>
            <person name="Rohde M."/>
            <person name="Galperin M.Y."/>
            <person name="Jogler C."/>
        </authorList>
    </citation>
    <scope>NUCLEOTIDE SEQUENCE [LARGE SCALE GENOMIC DNA]</scope>
    <source>
        <strain evidence="2 3">Mal33</strain>
    </source>
</reference>
<dbReference type="Proteomes" id="UP000316770">
    <property type="component" value="Chromosome"/>
</dbReference>
<evidence type="ECO:0000313" key="2">
    <source>
        <dbReference type="EMBL" id="QDV58679.1"/>
    </source>
</evidence>